<dbReference type="Proteomes" id="UP000198755">
    <property type="component" value="Unassembled WGS sequence"/>
</dbReference>
<feature type="region of interest" description="Disordered" evidence="1">
    <location>
        <begin position="65"/>
        <end position="89"/>
    </location>
</feature>
<evidence type="ECO:0000313" key="3">
    <source>
        <dbReference type="Proteomes" id="UP000198755"/>
    </source>
</evidence>
<evidence type="ECO:0000256" key="1">
    <source>
        <dbReference type="SAM" id="MobiDB-lite"/>
    </source>
</evidence>
<reference evidence="2 3" key="1">
    <citation type="submission" date="2016-10" db="EMBL/GenBank/DDBJ databases">
        <authorList>
            <person name="de Groot N.N."/>
        </authorList>
    </citation>
    <scope>NUCLEOTIDE SEQUENCE [LARGE SCALE GENOMIC DNA]</scope>
    <source>
        <strain evidence="2 3">NE2</strain>
    </source>
</reference>
<dbReference type="AlphaFoldDB" id="A0A1I3WZQ9"/>
<evidence type="ECO:0000313" key="2">
    <source>
        <dbReference type="EMBL" id="SFK12968.1"/>
    </source>
</evidence>
<keyword evidence="3" id="KW-1185">Reference proteome</keyword>
<feature type="compositionally biased region" description="Basic and acidic residues" evidence="1">
    <location>
        <begin position="76"/>
        <end position="89"/>
    </location>
</feature>
<protein>
    <submittedName>
        <fullName evidence="2">Uncharacterized protein</fullName>
    </submittedName>
</protein>
<dbReference type="RefSeq" id="WP_139223510.1">
    <property type="nucleotide sequence ID" value="NZ_FOSN01000002.1"/>
</dbReference>
<organism evidence="2 3">
    <name type="scientific">Methylocapsa palsarum</name>
    <dbReference type="NCBI Taxonomy" id="1612308"/>
    <lineage>
        <taxon>Bacteria</taxon>
        <taxon>Pseudomonadati</taxon>
        <taxon>Pseudomonadota</taxon>
        <taxon>Alphaproteobacteria</taxon>
        <taxon>Hyphomicrobiales</taxon>
        <taxon>Beijerinckiaceae</taxon>
        <taxon>Methylocapsa</taxon>
    </lineage>
</organism>
<gene>
    <name evidence="2" type="ORF">SAMN05444581_102273</name>
</gene>
<name>A0A1I3WZQ9_9HYPH</name>
<sequence length="89" mass="9487">MTRFGMLIAPDVRRLDRLSPYPLVFPADGPRAAAGAALNVAILEAFALWRIAIDLLGMNAAIGASERGQASRPGQRKGDRTRERAGQGA</sequence>
<proteinExistence type="predicted"/>
<dbReference type="EMBL" id="FOSN01000002">
    <property type="protein sequence ID" value="SFK12968.1"/>
    <property type="molecule type" value="Genomic_DNA"/>
</dbReference>
<accession>A0A1I3WZQ9</accession>
<dbReference type="STRING" id="1612308.SAMN05444581_102273"/>